<dbReference type="PANTHER" id="PTHR42957:SF1">
    <property type="entry name" value="HELICASE MJ1565-RELATED"/>
    <property type="match status" value="1"/>
</dbReference>
<dbReference type="InterPro" id="IPR002789">
    <property type="entry name" value="HerA_central"/>
</dbReference>
<dbReference type="PANTHER" id="PTHR42957">
    <property type="entry name" value="HELICASE MJ1565-RELATED"/>
    <property type="match status" value="1"/>
</dbReference>
<dbReference type="SUPFAM" id="SSF52540">
    <property type="entry name" value="P-loop containing nucleoside triphosphate hydrolases"/>
    <property type="match status" value="1"/>
</dbReference>
<dbReference type="GO" id="GO:0005524">
    <property type="term" value="F:ATP binding"/>
    <property type="evidence" value="ECO:0007669"/>
    <property type="project" value="UniProtKB-KW"/>
</dbReference>
<accession>A0ABW0BH32</accession>
<keyword evidence="3" id="KW-1185">Reference proteome</keyword>
<evidence type="ECO:0000313" key="2">
    <source>
        <dbReference type="EMBL" id="MFC5176317.1"/>
    </source>
</evidence>
<evidence type="ECO:0000313" key="3">
    <source>
        <dbReference type="Proteomes" id="UP001596087"/>
    </source>
</evidence>
<comment type="caution">
    <text evidence="2">The sequence shown here is derived from an EMBL/GenBank/DDBJ whole genome shotgun (WGS) entry which is preliminary data.</text>
</comment>
<dbReference type="Pfam" id="PF01935">
    <property type="entry name" value="DUF87"/>
    <property type="match status" value="1"/>
</dbReference>
<organism evidence="2 3">
    <name type="scientific">Nocardioides taihuensis</name>
    <dbReference type="NCBI Taxonomy" id="1835606"/>
    <lineage>
        <taxon>Bacteria</taxon>
        <taxon>Bacillati</taxon>
        <taxon>Actinomycetota</taxon>
        <taxon>Actinomycetes</taxon>
        <taxon>Propionibacteriales</taxon>
        <taxon>Nocardioidaceae</taxon>
        <taxon>Nocardioides</taxon>
    </lineage>
</organism>
<dbReference type="RefSeq" id="WP_378588504.1">
    <property type="nucleotide sequence ID" value="NZ_JBHSKD010000007.1"/>
</dbReference>
<dbReference type="Proteomes" id="UP001596087">
    <property type="component" value="Unassembled WGS sequence"/>
</dbReference>
<proteinExistence type="predicted"/>
<dbReference type="InterPro" id="IPR027417">
    <property type="entry name" value="P-loop_NTPase"/>
</dbReference>
<dbReference type="InterPro" id="IPR008571">
    <property type="entry name" value="HerA-like"/>
</dbReference>
<evidence type="ECO:0000259" key="1">
    <source>
        <dbReference type="Pfam" id="PF01935"/>
    </source>
</evidence>
<protein>
    <submittedName>
        <fullName evidence="2">ATP-binding protein</fullName>
    </submittedName>
</protein>
<reference evidence="3" key="1">
    <citation type="journal article" date="2019" name="Int. J. Syst. Evol. Microbiol.">
        <title>The Global Catalogue of Microorganisms (GCM) 10K type strain sequencing project: providing services to taxonomists for standard genome sequencing and annotation.</title>
        <authorList>
            <consortium name="The Broad Institute Genomics Platform"/>
            <consortium name="The Broad Institute Genome Sequencing Center for Infectious Disease"/>
            <person name="Wu L."/>
            <person name="Ma J."/>
        </authorList>
    </citation>
    <scope>NUCLEOTIDE SEQUENCE [LARGE SCALE GENOMIC DNA]</scope>
    <source>
        <strain evidence="3">DFY41</strain>
    </source>
</reference>
<dbReference type="EMBL" id="JBHSKD010000007">
    <property type="protein sequence ID" value="MFC5176317.1"/>
    <property type="molecule type" value="Genomic_DNA"/>
</dbReference>
<feature type="domain" description="Helicase HerA central" evidence="1">
    <location>
        <begin position="117"/>
        <end position="189"/>
    </location>
</feature>
<keyword evidence="2" id="KW-0547">Nucleotide-binding</keyword>
<dbReference type="Gene3D" id="3.40.50.300">
    <property type="entry name" value="P-loop containing nucleotide triphosphate hydrolases"/>
    <property type="match status" value="2"/>
</dbReference>
<name>A0ABW0BH32_9ACTN</name>
<sequence>MTETCRARSTDGRTMTLFLTGPGPSLLPGDLVVADDGEESYLAQVVQPPLPASTLEPARPGTGSVIGRIGADLVPHRSDRAPFADAAVSPAGPDHLGALLDARGADLPIGTWSAGDGGVAARVRAAGFNRHSFLCGQSGSGKTYALGVVLEQLLLHTDLRMVVLDPNADFVRLDQPREGADAAQVERVAHMVRHGFRALGAPGNEAGREPMLLRLMTMPRRAQAAVLQLDPILNREEYHSFHQLTSTIRSSEVAEMVVEMAAQGGGAAALAQRLENLGLVDWEVWARDRRSAAETIAEEGGTTVLDLSGFRDPREPLAVTLDVVEHLWTHKEDRTPTLLVIDEAHNLCPPDPEDPLAAAVVRRLVQIAAEGRKYGLWLLLSTQRPSKIHPQVLTQCDNLVLMRMNSPADLGELGTVFGFAPADMVAASPEFVQGEALLAGGFVAVPSLIRMGERLTREGGSDVPVPIARR</sequence>
<gene>
    <name evidence="2" type="ORF">ACFPGP_06525</name>
</gene>
<keyword evidence="2" id="KW-0067">ATP-binding</keyword>